<protein>
    <submittedName>
        <fullName evidence="6">Outer membrane protein assembly factor BamD</fullName>
    </submittedName>
</protein>
<evidence type="ECO:0000256" key="4">
    <source>
        <dbReference type="SAM" id="MobiDB-lite"/>
    </source>
</evidence>
<evidence type="ECO:0000256" key="1">
    <source>
        <dbReference type="ARBA" id="ARBA00022729"/>
    </source>
</evidence>
<dbReference type="NCBIfam" id="TIGR03302">
    <property type="entry name" value="OM_YfiO"/>
    <property type="match status" value="1"/>
</dbReference>
<name>A0A5C0UHR7_9RICK</name>
<proteinExistence type="predicted"/>
<dbReference type="SUPFAM" id="SSF48452">
    <property type="entry name" value="TPR-like"/>
    <property type="match status" value="1"/>
</dbReference>
<keyword evidence="1" id="KW-0732">Signal</keyword>
<dbReference type="RefSeq" id="WP_148952086.1">
    <property type="nucleotide sequence ID" value="NZ_CP043312.1"/>
</dbReference>
<dbReference type="Proteomes" id="UP000323844">
    <property type="component" value="Chromosome"/>
</dbReference>
<feature type="domain" description="Outer membrane lipoprotein BamD-like" evidence="5">
    <location>
        <begin position="36"/>
        <end position="229"/>
    </location>
</feature>
<keyword evidence="7" id="KW-1185">Reference proteome</keyword>
<sequence length="281" mass="32579">MFFKTFHKNILVLLIPILFLLSGCTLTRNVVPQTSSPEQAYKLGMEMVENKQFKLAAQVFENLYIEHCTNKLAPEAMIMEAYCMFKARRYLDTEDIISEFLDLYPHNKDVNYALYLKLLAYIKQLGPSACCIAKAQDAISVCNTLLSTFPECEYSEKVSKEHLPFLNKYVLEKDMIIGRFYLKKRNVPGAILRFRKVLNQSKDNIFIQEALLRMVEAHLMLGLKEEAKEFQSELGNKFHNSTWNNASLNIMQKYLKNSSKNPQKKYLSKNKTKSSSKKQLK</sequence>
<gene>
    <name evidence="6" type="primary">bamD</name>
    <name evidence="6" type="ORF">FZC37_02180</name>
</gene>
<dbReference type="KEGG" id="snay:FZC37_02180"/>
<evidence type="ECO:0000259" key="5">
    <source>
        <dbReference type="Pfam" id="PF13525"/>
    </source>
</evidence>
<evidence type="ECO:0000256" key="2">
    <source>
        <dbReference type="ARBA" id="ARBA00023136"/>
    </source>
</evidence>
<evidence type="ECO:0000313" key="6">
    <source>
        <dbReference type="EMBL" id="QEK39725.1"/>
    </source>
</evidence>
<dbReference type="EMBL" id="CP043312">
    <property type="protein sequence ID" value="QEK39725.1"/>
    <property type="molecule type" value="Genomic_DNA"/>
</dbReference>
<feature type="region of interest" description="Disordered" evidence="4">
    <location>
        <begin position="259"/>
        <end position="281"/>
    </location>
</feature>
<evidence type="ECO:0000256" key="3">
    <source>
        <dbReference type="ARBA" id="ARBA00023237"/>
    </source>
</evidence>
<keyword evidence="3" id="KW-0998">Cell outer membrane</keyword>
<dbReference type="InterPro" id="IPR039565">
    <property type="entry name" value="BamD-like"/>
</dbReference>
<dbReference type="Pfam" id="PF13525">
    <property type="entry name" value="YfiO"/>
    <property type="match status" value="1"/>
</dbReference>
<dbReference type="OrthoDB" id="9804044at2"/>
<dbReference type="PROSITE" id="PS51257">
    <property type="entry name" value="PROKAR_LIPOPROTEIN"/>
    <property type="match status" value="1"/>
</dbReference>
<reference evidence="6 7" key="1">
    <citation type="submission" date="2019-08" db="EMBL/GenBank/DDBJ databases">
        <title>Highly reduced genomes of protist endosymbionts show evolutionary convergence.</title>
        <authorList>
            <person name="George E."/>
            <person name="Husnik F."/>
            <person name="Tashyreva D."/>
            <person name="Prokopchuk G."/>
            <person name="Horak A."/>
            <person name="Kwong W.K."/>
            <person name="Lukes J."/>
            <person name="Keeling P.J."/>
        </authorList>
    </citation>
    <scope>NUCLEOTIDE SEQUENCE [LARGE SCALE GENOMIC DNA]</scope>
    <source>
        <strain evidence="6">1621</strain>
    </source>
</reference>
<organism evidence="6 7">
    <name type="scientific">Candidatus Sneabacter namystus</name>
    <dbReference type="NCBI Taxonomy" id="2601646"/>
    <lineage>
        <taxon>Bacteria</taxon>
        <taxon>Pseudomonadati</taxon>
        <taxon>Pseudomonadota</taxon>
        <taxon>Alphaproteobacteria</taxon>
        <taxon>Rickettsiales</taxon>
        <taxon>Rickettsiaceae</taxon>
        <taxon>Rickettsieae</taxon>
        <taxon>Candidatus Sneabacter</taxon>
    </lineage>
</organism>
<accession>A0A5C0UHR7</accession>
<evidence type="ECO:0000313" key="7">
    <source>
        <dbReference type="Proteomes" id="UP000323844"/>
    </source>
</evidence>
<dbReference type="InterPro" id="IPR011990">
    <property type="entry name" value="TPR-like_helical_dom_sf"/>
</dbReference>
<dbReference type="AlphaFoldDB" id="A0A5C0UHR7"/>
<dbReference type="InterPro" id="IPR017689">
    <property type="entry name" value="BamD"/>
</dbReference>
<keyword evidence="2" id="KW-0472">Membrane</keyword>
<dbReference type="Gene3D" id="1.25.40.10">
    <property type="entry name" value="Tetratricopeptide repeat domain"/>
    <property type="match status" value="1"/>
</dbReference>
<feature type="compositionally biased region" description="Basic residues" evidence="4">
    <location>
        <begin position="262"/>
        <end position="281"/>
    </location>
</feature>